<proteinExistence type="inferred from homology"/>
<evidence type="ECO:0000256" key="4">
    <source>
        <dbReference type="ARBA" id="ARBA00023015"/>
    </source>
</evidence>
<keyword evidence="11" id="KW-1185">Reference proteome</keyword>
<comment type="subcellular location">
    <subcellularLocation>
        <location evidence="1 8">Nucleus</location>
    </subcellularLocation>
</comment>
<keyword evidence="4 8" id="KW-0805">Transcription regulation</keyword>
<keyword evidence="5 8" id="KW-0804">Transcription</keyword>
<comment type="function">
    <text evidence="8">Component of the general transcription and DNA repair factor IIH (TFIIH) core complex which is involved in general and transcription-coupled nucleotide excision repair (NER) of damaged DNA.</text>
</comment>
<dbReference type="Pfam" id="PF18307">
    <property type="entry name" value="Tfb2_C"/>
    <property type="match status" value="1"/>
</dbReference>
<evidence type="ECO:0000256" key="1">
    <source>
        <dbReference type="ARBA" id="ARBA00004123"/>
    </source>
</evidence>
<comment type="caution">
    <text evidence="10">The sequence shown here is derived from an EMBL/GenBank/DDBJ whole genome shotgun (WGS) entry which is preliminary data.</text>
</comment>
<gene>
    <name evidence="10" type="ORF">KUTeg_021754</name>
</gene>
<dbReference type="Proteomes" id="UP001217089">
    <property type="component" value="Unassembled WGS sequence"/>
</dbReference>
<evidence type="ECO:0000313" key="10">
    <source>
        <dbReference type="EMBL" id="KAJ8300235.1"/>
    </source>
</evidence>
<evidence type="ECO:0000256" key="6">
    <source>
        <dbReference type="ARBA" id="ARBA00023204"/>
    </source>
</evidence>
<dbReference type="Gene3D" id="3.30.70.2610">
    <property type="match status" value="1"/>
</dbReference>
<keyword evidence="7 8" id="KW-0539">Nucleus</keyword>
<evidence type="ECO:0000256" key="5">
    <source>
        <dbReference type="ARBA" id="ARBA00023163"/>
    </source>
</evidence>
<sequence length="260" mass="30225">MPQRDGSEPNEPYPSITQMGFQFLLMDVASQIWYFMLQYLETVEARGMDLIECLSFLFQLSFSTLGKDYSTDGMSESQLRFLQHLREFGLVYQRKRKSQRYYPTRSAINLASGLSSNKSETSTSGYLVVETNYRVYAYTVGNISRISVRDALTRGISAEQIIKFLRSHAHPKMLNKTPVIPPTVTDQIRLWELEYDRFRFNEGVLYSQFLSQTDFELLRDYARDLGVLIWDSPAKRVMVVSRGGHDDVKKFWKRQKQGNS</sequence>
<evidence type="ECO:0000256" key="7">
    <source>
        <dbReference type="ARBA" id="ARBA00023242"/>
    </source>
</evidence>
<dbReference type="EMBL" id="JARBDR010000919">
    <property type="protein sequence ID" value="KAJ8300235.1"/>
    <property type="molecule type" value="Genomic_DNA"/>
</dbReference>
<evidence type="ECO:0000259" key="9">
    <source>
        <dbReference type="Pfam" id="PF18307"/>
    </source>
</evidence>
<dbReference type="InterPro" id="IPR040662">
    <property type="entry name" value="Tfb2_C"/>
</dbReference>
<keyword evidence="3 8" id="KW-0227">DNA damage</keyword>
<evidence type="ECO:0000256" key="2">
    <source>
        <dbReference type="ARBA" id="ARBA00007132"/>
    </source>
</evidence>
<dbReference type="PANTHER" id="PTHR13152">
    <property type="entry name" value="TFIIH, POLYPEPTIDE 4"/>
    <property type="match status" value="1"/>
</dbReference>
<protein>
    <recommendedName>
        <fullName evidence="8">General transcription factor IIH subunit 4</fullName>
    </recommendedName>
</protein>
<evidence type="ECO:0000313" key="11">
    <source>
        <dbReference type="Proteomes" id="UP001217089"/>
    </source>
</evidence>
<feature type="domain" description="Transcription factor Tfb2 C-terminal" evidence="9">
    <location>
        <begin position="186"/>
        <end position="253"/>
    </location>
</feature>
<accession>A0ABQ9E9T1</accession>
<name>A0ABQ9E9T1_TEGGR</name>
<evidence type="ECO:0000256" key="3">
    <source>
        <dbReference type="ARBA" id="ARBA00022763"/>
    </source>
</evidence>
<keyword evidence="6 8" id="KW-0234">DNA repair</keyword>
<organism evidence="10 11">
    <name type="scientific">Tegillarca granosa</name>
    <name type="common">Malaysian cockle</name>
    <name type="synonym">Anadara granosa</name>
    <dbReference type="NCBI Taxonomy" id="220873"/>
    <lineage>
        <taxon>Eukaryota</taxon>
        <taxon>Metazoa</taxon>
        <taxon>Spiralia</taxon>
        <taxon>Lophotrochozoa</taxon>
        <taxon>Mollusca</taxon>
        <taxon>Bivalvia</taxon>
        <taxon>Autobranchia</taxon>
        <taxon>Pteriomorphia</taxon>
        <taxon>Arcoida</taxon>
        <taxon>Arcoidea</taxon>
        <taxon>Arcidae</taxon>
        <taxon>Tegillarca</taxon>
    </lineage>
</organism>
<dbReference type="PANTHER" id="PTHR13152:SF0">
    <property type="entry name" value="GENERAL TRANSCRIPTION FACTOR IIH SUBUNIT 4"/>
    <property type="match status" value="1"/>
</dbReference>
<comment type="similarity">
    <text evidence="2 8">Belongs to the TFB2 family.</text>
</comment>
<dbReference type="InterPro" id="IPR004598">
    <property type="entry name" value="TFIIH_p52/Tfb2"/>
</dbReference>
<reference evidence="10 11" key="1">
    <citation type="submission" date="2022-12" db="EMBL/GenBank/DDBJ databases">
        <title>Chromosome-level genome of Tegillarca granosa.</title>
        <authorList>
            <person name="Kim J."/>
        </authorList>
    </citation>
    <scope>NUCLEOTIDE SEQUENCE [LARGE SCALE GENOMIC DNA]</scope>
    <source>
        <strain evidence="10">Teg-2019</strain>
        <tissue evidence="10">Adductor muscle</tissue>
    </source>
</reference>
<dbReference type="Pfam" id="PF03849">
    <property type="entry name" value="Tfb2"/>
    <property type="match status" value="2"/>
</dbReference>
<evidence type="ECO:0000256" key="8">
    <source>
        <dbReference type="RuleBase" id="RU364024"/>
    </source>
</evidence>